<evidence type="ECO:0000313" key="1">
    <source>
        <dbReference type="EMBL" id="JAH38469.1"/>
    </source>
</evidence>
<sequence length="24" mass="2811">MILHFVPLKTVRVDTSDLSIRDVR</sequence>
<dbReference type="EMBL" id="GBXM01070108">
    <property type="protein sequence ID" value="JAH38469.1"/>
    <property type="molecule type" value="Transcribed_RNA"/>
</dbReference>
<proteinExistence type="predicted"/>
<dbReference type="AlphaFoldDB" id="A0A0E9SAN3"/>
<reference evidence="1" key="1">
    <citation type="submission" date="2014-11" db="EMBL/GenBank/DDBJ databases">
        <authorList>
            <person name="Amaro Gonzalez C."/>
        </authorList>
    </citation>
    <scope>NUCLEOTIDE SEQUENCE</scope>
</reference>
<name>A0A0E9SAN3_ANGAN</name>
<protein>
    <submittedName>
        <fullName evidence="1">Uncharacterized protein</fullName>
    </submittedName>
</protein>
<accession>A0A0E9SAN3</accession>
<reference evidence="1" key="2">
    <citation type="journal article" date="2015" name="Fish Shellfish Immunol.">
        <title>Early steps in the European eel (Anguilla anguilla)-Vibrio vulnificus interaction in the gills: Role of the RtxA13 toxin.</title>
        <authorList>
            <person name="Callol A."/>
            <person name="Pajuelo D."/>
            <person name="Ebbesson L."/>
            <person name="Teles M."/>
            <person name="MacKenzie S."/>
            <person name="Amaro C."/>
        </authorList>
    </citation>
    <scope>NUCLEOTIDE SEQUENCE</scope>
</reference>
<organism evidence="1">
    <name type="scientific">Anguilla anguilla</name>
    <name type="common">European freshwater eel</name>
    <name type="synonym">Muraena anguilla</name>
    <dbReference type="NCBI Taxonomy" id="7936"/>
    <lineage>
        <taxon>Eukaryota</taxon>
        <taxon>Metazoa</taxon>
        <taxon>Chordata</taxon>
        <taxon>Craniata</taxon>
        <taxon>Vertebrata</taxon>
        <taxon>Euteleostomi</taxon>
        <taxon>Actinopterygii</taxon>
        <taxon>Neopterygii</taxon>
        <taxon>Teleostei</taxon>
        <taxon>Anguilliformes</taxon>
        <taxon>Anguillidae</taxon>
        <taxon>Anguilla</taxon>
    </lineage>
</organism>